<accession>A0A365MTE4</accession>
<evidence type="ECO:0000313" key="3">
    <source>
        <dbReference type="EMBL" id="RKL22016.1"/>
    </source>
</evidence>
<protein>
    <submittedName>
        <fullName evidence="2">Uncharacterized protein</fullName>
    </submittedName>
</protein>
<proteinExistence type="predicted"/>
<keyword evidence="1" id="KW-0472">Membrane</keyword>
<sequence length="138" mass="13679">MDHQIQTSVASTGAITMLAASKMVLGVTCIIAPRFACRLFLLKLPAGGAIAGRLFGSSCAAFGGLTWAASKSASEGRLSSLDLKTVLAANVVADSVDTISCLVGYTAGMYGLSTLGLLGGGCTALAALGALGFTGTKS</sequence>
<evidence type="ECO:0000256" key="1">
    <source>
        <dbReference type="SAM" id="Phobius"/>
    </source>
</evidence>
<dbReference type="Proteomes" id="UP000283569">
    <property type="component" value="Unassembled WGS sequence"/>
</dbReference>
<reference evidence="3 5" key="2">
    <citation type="journal article" date="2018" name="Sci. Rep.">
        <title>Characterisation of pathogen-specific regions and novel effector candidates in Fusarium oxysporum f. sp. cepae.</title>
        <authorList>
            <person name="Armitage A.D."/>
            <person name="Taylor A."/>
            <person name="Sobczyk M.K."/>
            <person name="Baxter L."/>
            <person name="Greenfield B.P."/>
            <person name="Bates H.J."/>
            <person name="Wilson F."/>
            <person name="Jackson A.C."/>
            <person name="Ott S."/>
            <person name="Harrison R.J."/>
            <person name="Clarkson J.P."/>
        </authorList>
    </citation>
    <scope>NUCLEOTIDE SEQUENCE [LARGE SCALE GENOMIC DNA]</scope>
    <source>
        <strain evidence="3 5">Fp_A8</strain>
    </source>
</reference>
<reference evidence="2 4" key="1">
    <citation type="submission" date="2017-12" db="EMBL/GenBank/DDBJ databases">
        <title>Genome sequence of the mycotoxigenic crop pathogen Fusarium proliferatum, strain ITEM 2341 from Date Palm.</title>
        <authorList>
            <person name="Almiman B.F."/>
            <person name="Shittu T.A."/>
            <person name="Muthumeenakshi S."/>
            <person name="Baroncelli R."/>
            <person name="Sreenivasaprasada S."/>
        </authorList>
    </citation>
    <scope>NUCLEOTIDE SEQUENCE [LARGE SCALE GENOMIC DNA]</scope>
    <source>
        <strain evidence="2 4">ITEM 2341</strain>
    </source>
</reference>
<name>A0A365MTE4_GIBIN</name>
<keyword evidence="1" id="KW-1133">Transmembrane helix</keyword>
<evidence type="ECO:0000313" key="4">
    <source>
        <dbReference type="Proteomes" id="UP000251714"/>
    </source>
</evidence>
<keyword evidence="1" id="KW-0812">Transmembrane</keyword>
<dbReference type="EMBL" id="MRDB01000129">
    <property type="protein sequence ID" value="RKL22016.1"/>
    <property type="molecule type" value="Genomic_DNA"/>
</dbReference>
<organism evidence="2 4">
    <name type="scientific">Gibberella intermedia</name>
    <name type="common">Bulb rot disease fungus</name>
    <name type="synonym">Fusarium proliferatum</name>
    <dbReference type="NCBI Taxonomy" id="948311"/>
    <lineage>
        <taxon>Eukaryota</taxon>
        <taxon>Fungi</taxon>
        <taxon>Dikarya</taxon>
        <taxon>Ascomycota</taxon>
        <taxon>Pezizomycotina</taxon>
        <taxon>Sordariomycetes</taxon>
        <taxon>Hypocreomycetidae</taxon>
        <taxon>Hypocreales</taxon>
        <taxon>Nectriaceae</taxon>
        <taxon>Fusarium</taxon>
        <taxon>Fusarium fujikuroi species complex</taxon>
    </lineage>
</organism>
<evidence type="ECO:0000313" key="2">
    <source>
        <dbReference type="EMBL" id="RBA11809.1"/>
    </source>
</evidence>
<dbReference type="Proteomes" id="UP000251714">
    <property type="component" value="Unassembled WGS sequence"/>
</dbReference>
<feature type="transmembrane region" description="Helical" evidence="1">
    <location>
        <begin position="44"/>
        <end position="69"/>
    </location>
</feature>
<comment type="caution">
    <text evidence="2">The sequence shown here is derived from an EMBL/GenBank/DDBJ whole genome shotgun (WGS) entry which is preliminary data.</text>
</comment>
<evidence type="ECO:0000313" key="5">
    <source>
        <dbReference type="Proteomes" id="UP000283569"/>
    </source>
</evidence>
<gene>
    <name evidence="3" type="ORF">BFJ72_g14792</name>
    <name evidence="2" type="ORF">FPRO05_14197</name>
</gene>
<dbReference type="AlphaFoldDB" id="A0A365MTE4"/>
<feature type="transmembrane region" description="Helical" evidence="1">
    <location>
        <begin position="12"/>
        <end position="32"/>
    </location>
</feature>
<feature type="transmembrane region" description="Helical" evidence="1">
    <location>
        <begin position="112"/>
        <end position="133"/>
    </location>
</feature>
<dbReference type="EMBL" id="PKMI01000043">
    <property type="protein sequence ID" value="RBA11809.1"/>
    <property type="molecule type" value="Genomic_DNA"/>
</dbReference>